<accession>A0AAE4CW18</accession>
<comment type="caution">
    <text evidence="3">The sequence shown here is derived from an EMBL/GenBank/DDBJ whole genome shotgun (WGS) entry which is preliminary data.</text>
</comment>
<evidence type="ECO:0000313" key="4">
    <source>
        <dbReference type="Proteomes" id="UP001183629"/>
    </source>
</evidence>
<reference evidence="3 4" key="1">
    <citation type="submission" date="2023-07" db="EMBL/GenBank/DDBJ databases">
        <title>Sequencing the genomes of 1000 actinobacteria strains.</title>
        <authorList>
            <person name="Klenk H.-P."/>
        </authorList>
    </citation>
    <scope>NUCLEOTIDE SEQUENCE [LARGE SCALE GENOMIC DNA]</scope>
    <source>
        <strain evidence="3 4">DSM 44711</strain>
    </source>
</reference>
<feature type="compositionally biased region" description="Acidic residues" evidence="1">
    <location>
        <begin position="117"/>
        <end position="129"/>
    </location>
</feature>
<dbReference type="Proteomes" id="UP001183629">
    <property type="component" value="Unassembled WGS sequence"/>
</dbReference>
<name>A0AAE4CW18_9ACTN</name>
<proteinExistence type="predicted"/>
<feature type="transmembrane region" description="Helical" evidence="2">
    <location>
        <begin position="17"/>
        <end position="34"/>
    </location>
</feature>
<keyword evidence="2" id="KW-1133">Transmembrane helix</keyword>
<keyword evidence="2" id="KW-0472">Membrane</keyword>
<keyword evidence="2" id="KW-0812">Transmembrane</keyword>
<evidence type="ECO:0000256" key="2">
    <source>
        <dbReference type="SAM" id="Phobius"/>
    </source>
</evidence>
<gene>
    <name evidence="3" type="ORF">J2S44_003604</name>
</gene>
<feature type="region of interest" description="Disordered" evidence="1">
    <location>
        <begin position="40"/>
        <end position="129"/>
    </location>
</feature>
<evidence type="ECO:0000256" key="1">
    <source>
        <dbReference type="SAM" id="MobiDB-lite"/>
    </source>
</evidence>
<protein>
    <submittedName>
        <fullName evidence="3">Uncharacterized protein</fullName>
    </submittedName>
</protein>
<keyword evidence="4" id="KW-1185">Reference proteome</keyword>
<dbReference type="EMBL" id="JAVDYC010000001">
    <property type="protein sequence ID" value="MDR7323354.1"/>
    <property type="molecule type" value="Genomic_DNA"/>
</dbReference>
<evidence type="ECO:0000313" key="3">
    <source>
        <dbReference type="EMBL" id="MDR7323354.1"/>
    </source>
</evidence>
<organism evidence="3 4">
    <name type="scientific">Catenuloplanes niger</name>
    <dbReference type="NCBI Taxonomy" id="587534"/>
    <lineage>
        <taxon>Bacteria</taxon>
        <taxon>Bacillati</taxon>
        <taxon>Actinomycetota</taxon>
        <taxon>Actinomycetes</taxon>
        <taxon>Micromonosporales</taxon>
        <taxon>Micromonosporaceae</taxon>
        <taxon>Catenuloplanes</taxon>
    </lineage>
</organism>
<dbReference type="AlphaFoldDB" id="A0AAE4CW18"/>
<sequence length="186" mass="20520">MTILAVASATPEDRWEFVFLIAAVVLFFGARELYERRAGVGRHAAGESPSPTPPARASGGGSPSSQRVNPRDEPEDEPRETPSFEPPPLRGQVAEEARHRLRMLGLALTGQAPEPAEPAEEERFEEEEETVEEYAMRMAEKGLTIARTARGIQDHWAYSESHAKRIARAAKHEFLSKGSADGDRDD</sequence>
<dbReference type="RefSeq" id="WP_310415106.1">
    <property type="nucleotide sequence ID" value="NZ_JAVDYC010000001.1"/>
</dbReference>